<comment type="caution">
    <text evidence="3">The sequence shown here is derived from an EMBL/GenBank/DDBJ whole genome shotgun (WGS) entry which is preliminary data.</text>
</comment>
<sequence>MSDSSKSVQKSFEKSVKFGEKEPKEEVFSDDEPARKRSKNMGNSENFQDSSEISELKRELEDSKNVIEEMGLWMKKLEKLHDEDIDFLKKSINDLAGKSEKDRKKLKQNFDEQIEELKKIHQEKFDKMANLDILKKSMNESIANLKHEFAKKSEEDREKLKKEFHEKIEKIKAEKVCKLEDVDSSSTSTNDLVANFKKEFAEKITKIEKIHQESLFNFYQENSKIQKDCQEKIDKMEKTYESKIADLRTAHEKKAKEFEKFRRQMEISGKLSISYNAGDTVYGKQSIVMSDNARIPPTKSELEFLFKCIFCKSEDHKSIDCRVFDNCSKREHKLREEQRCNRCLEPENTEKSTHFCPRAFVACSNCSAAPNMVWSSADLHHPIVCMYNEQTPDREVRRQAHNRDRIKSGLKPRFT</sequence>
<evidence type="ECO:0000256" key="2">
    <source>
        <dbReference type="SAM" id="MobiDB-lite"/>
    </source>
</evidence>
<organism evidence="3 4">
    <name type="scientific">Caenorhabditis nigoni</name>
    <dbReference type="NCBI Taxonomy" id="1611254"/>
    <lineage>
        <taxon>Eukaryota</taxon>
        <taxon>Metazoa</taxon>
        <taxon>Ecdysozoa</taxon>
        <taxon>Nematoda</taxon>
        <taxon>Chromadorea</taxon>
        <taxon>Rhabditida</taxon>
        <taxon>Rhabditina</taxon>
        <taxon>Rhabditomorpha</taxon>
        <taxon>Rhabditoidea</taxon>
        <taxon>Rhabditidae</taxon>
        <taxon>Peloderinae</taxon>
        <taxon>Caenorhabditis</taxon>
    </lineage>
</organism>
<evidence type="ECO:0000313" key="4">
    <source>
        <dbReference type="Proteomes" id="UP000230233"/>
    </source>
</evidence>
<gene>
    <name evidence="3" type="primary">Cnig_chr_I.g3464</name>
    <name evidence="3" type="ORF">B9Z55_003464</name>
</gene>
<feature type="coiled-coil region" evidence="1">
    <location>
        <begin position="96"/>
        <end position="170"/>
    </location>
</feature>
<feature type="region of interest" description="Disordered" evidence="2">
    <location>
        <begin position="1"/>
        <end position="60"/>
    </location>
</feature>
<proteinExistence type="predicted"/>
<name>A0A2G5VQL5_9PELO</name>
<feature type="compositionally biased region" description="Basic and acidic residues" evidence="2">
    <location>
        <begin position="11"/>
        <end position="35"/>
    </location>
</feature>
<accession>A0A2G5VQL5</accession>
<dbReference type="Proteomes" id="UP000230233">
    <property type="component" value="Chromosome I"/>
</dbReference>
<feature type="compositionally biased region" description="Polar residues" evidence="2">
    <location>
        <begin position="1"/>
        <end position="10"/>
    </location>
</feature>
<feature type="compositionally biased region" description="Polar residues" evidence="2">
    <location>
        <begin position="40"/>
        <end position="53"/>
    </location>
</feature>
<dbReference type="AlphaFoldDB" id="A0A2G5VQL5"/>
<keyword evidence="1" id="KW-0175">Coiled coil</keyword>
<evidence type="ECO:0000313" key="3">
    <source>
        <dbReference type="EMBL" id="PIC54042.1"/>
    </source>
</evidence>
<evidence type="ECO:0000256" key="1">
    <source>
        <dbReference type="SAM" id="Coils"/>
    </source>
</evidence>
<keyword evidence="4" id="KW-1185">Reference proteome</keyword>
<protein>
    <submittedName>
        <fullName evidence="3">Uncharacterized protein</fullName>
    </submittedName>
</protein>
<dbReference type="EMBL" id="PDUG01000001">
    <property type="protein sequence ID" value="PIC54042.1"/>
    <property type="molecule type" value="Genomic_DNA"/>
</dbReference>
<reference evidence="4" key="1">
    <citation type="submission" date="2017-10" db="EMBL/GenBank/DDBJ databases">
        <title>Rapid genome shrinkage in a self-fertile nematode reveals novel sperm competition proteins.</title>
        <authorList>
            <person name="Yin D."/>
            <person name="Schwarz E.M."/>
            <person name="Thomas C.G."/>
            <person name="Felde R.L."/>
            <person name="Korf I.F."/>
            <person name="Cutter A.D."/>
            <person name="Schartner C.M."/>
            <person name="Ralston E.J."/>
            <person name="Meyer B.J."/>
            <person name="Haag E.S."/>
        </authorList>
    </citation>
    <scope>NUCLEOTIDE SEQUENCE [LARGE SCALE GENOMIC DNA]</scope>
    <source>
        <strain evidence="4">JU1422</strain>
    </source>
</reference>